<feature type="transmembrane region" description="Helical" evidence="1">
    <location>
        <begin position="117"/>
        <end position="139"/>
    </location>
</feature>
<feature type="non-terminal residue" evidence="2">
    <location>
        <position position="1"/>
    </location>
</feature>
<sequence>SAFIFMYGYGEYGIKSLILITIIIFIGIGSFFLKYDKIVYSIIFLSFFNIPMVSLHTSSTNIIIFYSAFILLIRSGLEEKSAISFYLLRRSSVTFPIALIILSYTISFLFVKKGWNYHLLFYQSIICSSILIMMIVGMISEKKQIMIQ</sequence>
<evidence type="ECO:0000313" key="2">
    <source>
        <dbReference type="EMBL" id="GAG87483.1"/>
    </source>
</evidence>
<feature type="transmembrane region" description="Helical" evidence="1">
    <location>
        <begin position="93"/>
        <end position="111"/>
    </location>
</feature>
<dbReference type="EMBL" id="BART01012960">
    <property type="protein sequence ID" value="GAG87483.1"/>
    <property type="molecule type" value="Genomic_DNA"/>
</dbReference>
<protein>
    <submittedName>
        <fullName evidence="2">Uncharacterized protein</fullName>
    </submittedName>
</protein>
<proteinExistence type="predicted"/>
<name>X1BTH8_9ZZZZ</name>
<keyword evidence="1" id="KW-0812">Transmembrane</keyword>
<dbReference type="AlphaFoldDB" id="X1BTH8"/>
<feature type="transmembrane region" description="Helical" evidence="1">
    <location>
        <begin position="12"/>
        <end position="33"/>
    </location>
</feature>
<keyword evidence="1" id="KW-0472">Membrane</keyword>
<keyword evidence="1" id="KW-1133">Transmembrane helix</keyword>
<accession>X1BTH8</accession>
<comment type="caution">
    <text evidence="2">The sequence shown here is derived from an EMBL/GenBank/DDBJ whole genome shotgun (WGS) entry which is preliminary data.</text>
</comment>
<reference evidence="2" key="1">
    <citation type="journal article" date="2014" name="Front. Microbiol.">
        <title>High frequency of phylogenetically diverse reductive dehalogenase-homologous genes in deep subseafloor sedimentary metagenomes.</title>
        <authorList>
            <person name="Kawai M."/>
            <person name="Futagami T."/>
            <person name="Toyoda A."/>
            <person name="Takaki Y."/>
            <person name="Nishi S."/>
            <person name="Hori S."/>
            <person name="Arai W."/>
            <person name="Tsubouchi T."/>
            <person name="Morono Y."/>
            <person name="Uchiyama I."/>
            <person name="Ito T."/>
            <person name="Fujiyama A."/>
            <person name="Inagaki F."/>
            <person name="Takami H."/>
        </authorList>
    </citation>
    <scope>NUCLEOTIDE SEQUENCE</scope>
    <source>
        <strain evidence="2">Expedition CK06-06</strain>
    </source>
</reference>
<organism evidence="2">
    <name type="scientific">marine sediment metagenome</name>
    <dbReference type="NCBI Taxonomy" id="412755"/>
    <lineage>
        <taxon>unclassified sequences</taxon>
        <taxon>metagenomes</taxon>
        <taxon>ecological metagenomes</taxon>
    </lineage>
</organism>
<gene>
    <name evidence="2" type="ORF">S01H4_26769</name>
</gene>
<evidence type="ECO:0000256" key="1">
    <source>
        <dbReference type="SAM" id="Phobius"/>
    </source>
</evidence>
<feature type="transmembrane region" description="Helical" evidence="1">
    <location>
        <begin position="39"/>
        <end position="72"/>
    </location>
</feature>